<keyword evidence="24" id="KW-1185">Reference proteome</keyword>
<evidence type="ECO:0000256" key="2">
    <source>
        <dbReference type="ARBA" id="ARBA00004165"/>
    </source>
</evidence>
<organism evidence="23 24">
    <name type="scientific">Lysobacter antibioticus</name>
    <dbReference type="NCBI Taxonomy" id="84531"/>
    <lineage>
        <taxon>Bacteria</taxon>
        <taxon>Pseudomonadati</taxon>
        <taxon>Pseudomonadota</taxon>
        <taxon>Gammaproteobacteria</taxon>
        <taxon>Lysobacterales</taxon>
        <taxon>Lysobacteraceae</taxon>
        <taxon>Lysobacter</taxon>
    </lineage>
</organism>
<evidence type="ECO:0000256" key="18">
    <source>
        <dbReference type="ARBA" id="ARBA00023136"/>
    </source>
</evidence>
<dbReference type="GO" id="GO:0044164">
    <property type="term" value="C:host cell cytosol"/>
    <property type="evidence" value="ECO:0007669"/>
    <property type="project" value="UniProtKB-SubCell"/>
</dbReference>
<reference evidence="23 24" key="1">
    <citation type="journal article" date="2015" name="BMC Genomics">
        <title>Comparative genomics and metabolic profiling of the genus Lysobacter.</title>
        <authorList>
            <person name="de Bruijn I."/>
            <person name="Cheng X."/>
            <person name="de Jager V."/>
            <person name="Exposito R.G."/>
            <person name="Watrous J."/>
            <person name="Patel N."/>
            <person name="Postma J."/>
            <person name="Dorrestein P.C."/>
            <person name="Kobayashi D."/>
            <person name="Raaijmakers J.M."/>
        </authorList>
    </citation>
    <scope>NUCLEOTIDE SEQUENCE [LARGE SCALE GENOMIC DNA]</scope>
    <source>
        <strain evidence="23 24">76</strain>
    </source>
</reference>
<dbReference type="Gene3D" id="3.40.50.11050">
    <property type="match status" value="1"/>
</dbReference>
<sequence length="3036" mass="328519">MGTEPRSSFSFYDATNEYMRNDWASLNMQPQSFTFPSASGQNAATVMLYHHAESNTWHTSDALDIDHIVQWRDYFGQLGVANHAEANMAYNDVHNLRMLPSVINRARDSADRILAIFGADSREWRTWVDNHFAFDPTKNHPDFDPDLDWAGRTAATQDKHWVPEDGRVGLRFDTKVLGKWFEAELQKSYVRSVTVTNAAGQTQEVPLFRCAASGQLVTRDALDIDHHVPFDVLSKKIVEDAAGRAVSVAEMLDAYNDVSNLRLVSRSVNSSHEFEVDAHNEFPDEEMPEIPGEFDDFIDDSPQLGVAPRLVTGVDVEEWATEQVGMSYADSDSRYGRQIIIQLENDPAAAEAAARLAAKHPGTSVIVQLDELGNYRVVYGDMAALARGDAPMRWQIVGHGRSDANGRRTLGGMGAANLAQHLTAFHAKLTETIQKNIGTPARISLVGCTLERNGEQEGFGHRFASALKSPLIEVSIHTSDLAIDREGRKWPTSASGEIASVVDDNKVVYRWRWEGGVVQTREQSKRIVLIGQDRINVEELVEDIRASNRPLSQLNAAEREALSRFYPNAMGAGLDEARLLAALASPVEYAKLLGIIERIGVVQLGLPGYVGLGAGALVNAEDDVAHRAIARQQLASRGTIRIDGSDISLALLFDLGATFDRRPLTPELATTLGAEVSGKKIAFDPVRLVSTMAEVPTQAELEALASIVKRQLSGNGGNIAMLLRDAPLTDLRASWLLETLESSNPSALEVAVAGRIKGWYGDSASVRANWLSMAQGLDPAQRQLVQKLYIEASEASGFDVAELKKISTANPGLSQIEILQRMAMDAAERRVRYDSDASAAMKIAAWTEQDAGQFLIHSKLATRSEIGGINIDVAKMNQFIDSASAMDRIRITAAMLKLSGETYRTLRGQVEGTGTQASKEFFSKLDSERIVLSNHGREIAVSRAGHALNAFVTLNSVRQLVGDWNRMSATDKSLGLAMTVGGVAMSPLSTGIAKALGQFGKALNAVDRFGQAARVVEAGILDLALAPATFAAIGLQWKSFWANSGDTHSFEYKSLVANTVMTTVTTAVGLALTGVSIAASLSTVVAGSVLGTIAASAGPIGVAIAAAGFIINGIVQGALVVAEYDEYFANTSAKVEAFFAAWIGVETDGVKRAREEKAAQEDATRLQQSLNSEWKQLKSYLSDLFSKDGYKTLNYREREHQVKHGTIKAQNGEFTHVLQDRPEYRAMGSVVSSRVADGGGVWADLGNGGANYEALGVESKRNLFNLSGATLKSAKGGNEADAFNLDAATNIGTIDGSGGHDTLVLDAGGLSVYLKTFDMATRLAYKGQTVVLDHVTESGNLATEVSDVTQLVNRVVDVRGVEAYVISNAGEKSLIEGAAGDEFFDISGTDVAIAGGDGNNTYALNQGNRITSTSNDIVLWNGKVDATVSLRGVKDKASQTLLIDLPADYRDIRMRRVGNDLQLSYETEVRSLNQLAIALPSSVQTRTLTVSGLYGMDGGLDASKGIRLRDPHGNDFAPTSLGLIDDQWRSLSAVAKSFVFATTTDTEPRKLVNDAASSTYSLKAGSGRFVAEAHTTQSMQFVLEANLEDLYYSVCRGTLTIISAPGKPKLELQIPGYAEAVKAGVVSVWLVPPRTAGQQSIIGVELPPTTVDAIGQLKAISNPLVQARTDAQLTAAAQPAYAHVYDAAKEHSIWLEAVGDLPYTQLRIGNDLILYQGEFSSPEKIRIVGYFDGSKPFINVKRNGETSSLVLNTTKYVGDAYGNDMIATNETELAGLDGVDVYHISAGRPDISRWVVDNMATDMRVDTLDLGAISSARVRALRRAGDDMEIVMSFVNPNDNTPYEQTVVLRNYVIDPRARHLQLKVDGVVFALPLVDADTGYFLYEAGSTALVAGDGVHQLRVPRTGALHLYIAGGPPSANYRLTVEGYDLKLVKNGQTIYLRDYYRNPGSVHFVSSQTGSHDEGSAQPILVPEDFAPDAQALFKKHNVPRDKWVPYILNEVDSEAELRSLAALAGEGELATDFNVLPDQQDFSVYLQAWPNSGSGERVLFATGQSGKNGFKFYLDGQNYLCYKAYVNMSGREGVEVTLYSQSARIYEVGPIARASDTEFVLRFSGGNTLDVIASGPNGPMATNNIRLDPAGASPYYFSVTRGLNGALLNHANLVRKVMPGSASASEVSSILETDGRTWAIPNAQAATDLKELPDSQGFTVYLSGPSNPGDSERVLFATGGVGRNGFKFYLDKDGYLCYQAYVTENGINGVAKTLSSDSARIYQGRPVARANDTEFVLTFKDDKTLEVTARGPNGRITTRGIALNPFGAAAGVDFGETRTLSKLLLPDSNSIRKVMSGAASSDQIDGIFCSNGQAWSCDPSNTRLYYKVNGFSEAKANAAFLAGLTSLADIDAACLALRQSEGRLSEDFVIAYAKAKQSWLHVQGGLGYAEALEALGYRPESILDAYRYGLSVQDMQVYASWEKQRPDKVRVVDFALALYAESKPYLMVHAKPVEFLNLYDERLLASLMDALHLPDWDRARIFHGVAANATSAQLGSLAVLIGSSYASNEQKKRDLEGWLVQAMGGSLERQASFMPDSQQAERAAFLKSVLIYKGFLPRRAAVLSTMMALSEVLDYEIVESLLNAGVEDTGQLGKLARAGVDGGDLVEANSQRLQYETGNRGALIRISTSLPLLQRTPSASDTYLALEYLGIGPNGEVLRLGEDLQQANKEMEARGWTQLIHPGPVLSLGGSVPSTSNTQDGLVWMWQQGYLVHGLSHADSTETGFGRSTVRNLLDGSEYSGEAFSWRGANATEAATETRQEGGKSVEKSVVRIKDLSLAQTDSTSSEIVAIRFDMKHKIALSSLTLKTSYNPADTTQLDTTRNGAYIVEALGVDNAWVKVSQQDLQWTATPGEKVGDRALMTVALDTGGIPYQTYRIRGISGSYDRDRWIDEVEFTTAPIELLQAPSDLPEWAASIGDGPDSRSTEFETGPSRTAPVSDWSADKLFDDIAAFDPEAGVDLGIPQRERSAVKPAMLAPPMADNFVLQ</sequence>
<dbReference type="InterPro" id="IPR020974">
    <property type="entry name" value="CPD_dom"/>
</dbReference>
<accession>A0A0S2FFD4</accession>
<evidence type="ECO:0000313" key="23">
    <source>
        <dbReference type="EMBL" id="ALN82208.1"/>
    </source>
</evidence>
<dbReference type="GO" id="GO:0008289">
    <property type="term" value="F:lipid binding"/>
    <property type="evidence" value="ECO:0007669"/>
    <property type="project" value="UniProtKB-KW"/>
</dbReference>
<evidence type="ECO:0000256" key="5">
    <source>
        <dbReference type="ARBA" id="ARBA00022525"/>
    </source>
</evidence>
<evidence type="ECO:0000256" key="20">
    <source>
        <dbReference type="ARBA" id="ARBA00023586"/>
    </source>
</evidence>
<keyword evidence="6" id="KW-0800">Toxin</keyword>
<dbReference type="GO" id="GO:0008234">
    <property type="term" value="F:cysteine-type peptidase activity"/>
    <property type="evidence" value="ECO:0007669"/>
    <property type="project" value="UniProtKB-KW"/>
</dbReference>
<evidence type="ECO:0000256" key="6">
    <source>
        <dbReference type="ARBA" id="ARBA00022656"/>
    </source>
</evidence>
<evidence type="ECO:0000256" key="19">
    <source>
        <dbReference type="ARBA" id="ARBA00023200"/>
    </source>
</evidence>
<dbReference type="EMBL" id="CP011129">
    <property type="protein sequence ID" value="ALN82208.1"/>
    <property type="molecule type" value="Genomic_DNA"/>
</dbReference>
<evidence type="ECO:0000256" key="21">
    <source>
        <dbReference type="SAM" id="MobiDB-lite"/>
    </source>
</evidence>
<keyword evidence="13" id="KW-0068">Autocatalytic cleavage</keyword>
<dbReference type="CDD" id="cd20501">
    <property type="entry name" value="C80_RtxA-like"/>
    <property type="match status" value="1"/>
</dbReference>
<dbReference type="GO" id="GO:0016740">
    <property type="term" value="F:transferase activity"/>
    <property type="evidence" value="ECO:0007669"/>
    <property type="project" value="UniProtKB-KW"/>
</dbReference>
<dbReference type="InterPro" id="IPR011049">
    <property type="entry name" value="Serralysin-like_metalloprot_C"/>
</dbReference>
<dbReference type="GO" id="GO:0005576">
    <property type="term" value="C:extracellular region"/>
    <property type="evidence" value="ECO:0007669"/>
    <property type="project" value="UniProtKB-SubCell"/>
</dbReference>
<keyword evidence="5" id="KW-0964">Secreted</keyword>
<proteinExistence type="predicted"/>
<keyword evidence="17" id="KW-0446">Lipid-binding</keyword>
<evidence type="ECO:0000256" key="11">
    <source>
        <dbReference type="ARBA" id="ARBA00022801"/>
    </source>
</evidence>
<dbReference type="GO" id="GO:0046872">
    <property type="term" value="F:metal ion binding"/>
    <property type="evidence" value="ECO:0007669"/>
    <property type="project" value="UniProtKB-KW"/>
</dbReference>
<evidence type="ECO:0000256" key="12">
    <source>
        <dbReference type="ARBA" id="ARBA00022807"/>
    </source>
</evidence>
<keyword evidence="12" id="KW-0788">Thiol protease</keyword>
<evidence type="ECO:0000256" key="15">
    <source>
        <dbReference type="ARBA" id="ARBA00022870"/>
    </source>
</evidence>
<evidence type="ECO:0000256" key="13">
    <source>
        <dbReference type="ARBA" id="ARBA00022813"/>
    </source>
</evidence>
<comment type="subcellular location">
    <subcellularLocation>
        <location evidence="2">Host cell membrane</location>
    </subcellularLocation>
    <subcellularLocation>
        <location evidence="20">Host cytoplasm</location>
        <location evidence="20">Host cytosol</location>
    </subcellularLocation>
    <subcellularLocation>
        <location evidence="3">Secreted</location>
    </subcellularLocation>
</comment>
<keyword evidence="9" id="KW-0479">Metal-binding</keyword>
<dbReference type="Proteomes" id="UP000060787">
    <property type="component" value="Chromosome"/>
</dbReference>
<keyword evidence="18" id="KW-0472">Membrane</keyword>
<evidence type="ECO:0000256" key="3">
    <source>
        <dbReference type="ARBA" id="ARBA00004613"/>
    </source>
</evidence>
<keyword evidence="10" id="KW-0677">Repeat</keyword>
<keyword evidence="19" id="KW-1035">Host cytoplasm</keyword>
<protein>
    <submittedName>
        <fullName evidence="23">HNH/ENDO VII supernuclease with conserved GHE residues family protein</fullName>
    </submittedName>
</protein>
<keyword evidence="11" id="KW-0378">Hydrolase</keyword>
<evidence type="ECO:0000256" key="9">
    <source>
        <dbReference type="ARBA" id="ARBA00022723"/>
    </source>
</evidence>
<gene>
    <name evidence="23" type="ORF">LA76x_4092</name>
</gene>
<keyword evidence="8" id="KW-0808">Transferase</keyword>
<dbReference type="PROSITE" id="PS51771">
    <property type="entry name" value="CGT_MARTX_CPD"/>
    <property type="match status" value="1"/>
</dbReference>
<evidence type="ECO:0000256" key="1">
    <source>
        <dbReference type="ARBA" id="ARBA00001946"/>
    </source>
</evidence>
<dbReference type="SUPFAM" id="SSF51120">
    <property type="entry name" value="beta-Roll"/>
    <property type="match status" value="1"/>
</dbReference>
<dbReference type="InterPro" id="IPR049824">
    <property type="entry name" value="RtxA-like_C80"/>
</dbReference>
<dbReference type="Pfam" id="PF11713">
    <property type="entry name" value="Peptidase_C80"/>
    <property type="match status" value="1"/>
</dbReference>
<evidence type="ECO:0000256" key="8">
    <source>
        <dbReference type="ARBA" id="ARBA00022679"/>
    </source>
</evidence>
<keyword evidence="7" id="KW-0645">Protease</keyword>
<evidence type="ECO:0000313" key="24">
    <source>
        <dbReference type="Proteomes" id="UP000060787"/>
    </source>
</evidence>
<evidence type="ECO:0000259" key="22">
    <source>
        <dbReference type="PROSITE" id="PS51771"/>
    </source>
</evidence>
<dbReference type="PATRIC" id="fig|84531.8.peg.4100"/>
<keyword evidence="4" id="KW-1032">Host cell membrane</keyword>
<feature type="region of interest" description="Disordered" evidence="21">
    <location>
        <begin position="2966"/>
        <end position="2988"/>
    </location>
</feature>
<dbReference type="STRING" id="84531.LA76x_4092"/>
<name>A0A0S2FFD4_LYSAN</name>
<feature type="domain" description="Peptidase C80" evidence="22">
    <location>
        <begin position="326"/>
        <end position="511"/>
    </location>
</feature>
<dbReference type="KEGG" id="lab:LA76x_4092"/>
<evidence type="ECO:0000256" key="4">
    <source>
        <dbReference type="ARBA" id="ARBA00022511"/>
    </source>
</evidence>
<comment type="cofactor">
    <cofactor evidence="1">
        <name>Mg(2+)</name>
        <dbReference type="ChEBI" id="CHEBI:18420"/>
    </cofactor>
</comment>
<evidence type="ECO:0000256" key="16">
    <source>
        <dbReference type="ARBA" id="ARBA00023026"/>
    </source>
</evidence>
<dbReference type="GO" id="GO:0006508">
    <property type="term" value="P:proteolysis"/>
    <property type="evidence" value="ECO:0007669"/>
    <property type="project" value="UniProtKB-KW"/>
</dbReference>
<evidence type="ECO:0000256" key="10">
    <source>
        <dbReference type="ARBA" id="ARBA00022737"/>
    </source>
</evidence>
<evidence type="ECO:0000256" key="14">
    <source>
        <dbReference type="ARBA" id="ARBA00022842"/>
    </source>
</evidence>
<keyword evidence="16" id="KW-0843">Virulence</keyword>
<dbReference type="GO" id="GO:0020002">
    <property type="term" value="C:host cell plasma membrane"/>
    <property type="evidence" value="ECO:0007669"/>
    <property type="project" value="UniProtKB-SubCell"/>
</dbReference>
<dbReference type="InterPro" id="IPR038383">
    <property type="entry name" value="CPD_dom_sf"/>
</dbReference>
<dbReference type="GO" id="GO:0090729">
    <property type="term" value="F:toxin activity"/>
    <property type="evidence" value="ECO:0007669"/>
    <property type="project" value="UniProtKB-KW"/>
</dbReference>
<keyword evidence="15" id="KW-1043">Host membrane</keyword>
<evidence type="ECO:0000256" key="17">
    <source>
        <dbReference type="ARBA" id="ARBA00023121"/>
    </source>
</evidence>
<evidence type="ECO:0000256" key="7">
    <source>
        <dbReference type="ARBA" id="ARBA00022670"/>
    </source>
</evidence>
<keyword evidence="14" id="KW-0460">Magnesium</keyword>